<accession>A0A811KDS7</accession>
<feature type="transmembrane region" description="Helical" evidence="6">
    <location>
        <begin position="100"/>
        <end position="121"/>
    </location>
</feature>
<evidence type="ECO:0000256" key="2">
    <source>
        <dbReference type="ARBA" id="ARBA00022692"/>
    </source>
</evidence>
<dbReference type="Pfam" id="PF07690">
    <property type="entry name" value="MFS_1"/>
    <property type="match status" value="1"/>
</dbReference>
<keyword evidence="9" id="KW-1185">Reference proteome</keyword>
<evidence type="ECO:0000256" key="6">
    <source>
        <dbReference type="SAM" id="Phobius"/>
    </source>
</evidence>
<feature type="transmembrane region" description="Helical" evidence="6">
    <location>
        <begin position="76"/>
        <end position="93"/>
    </location>
</feature>
<reference evidence="8" key="1">
    <citation type="submission" date="2020-09" db="EMBL/GenBank/DDBJ databases">
        <authorList>
            <person name="Kikuchi T."/>
        </authorList>
    </citation>
    <scope>NUCLEOTIDE SEQUENCE</scope>
    <source>
        <strain evidence="8">SH1</strain>
    </source>
</reference>
<dbReference type="PANTHER" id="PTHR10924">
    <property type="entry name" value="MAJOR FACILITATOR SUPERFAMILY PROTEIN-RELATED"/>
    <property type="match status" value="1"/>
</dbReference>
<keyword evidence="3 6" id="KW-1133">Transmembrane helix</keyword>
<dbReference type="EMBL" id="CAJFCW020000002">
    <property type="protein sequence ID" value="CAG9098733.1"/>
    <property type="molecule type" value="Genomic_DNA"/>
</dbReference>
<feature type="transmembrane region" description="Helical" evidence="6">
    <location>
        <begin position="413"/>
        <end position="433"/>
    </location>
</feature>
<dbReference type="InterPro" id="IPR020846">
    <property type="entry name" value="MFS_dom"/>
</dbReference>
<dbReference type="SUPFAM" id="SSF103473">
    <property type="entry name" value="MFS general substrate transporter"/>
    <property type="match status" value="1"/>
</dbReference>
<dbReference type="OrthoDB" id="422206at2759"/>
<keyword evidence="4 6" id="KW-0472">Membrane</keyword>
<feature type="transmembrane region" description="Helical" evidence="6">
    <location>
        <begin position="321"/>
        <end position="340"/>
    </location>
</feature>
<feature type="transmembrane region" description="Helical" evidence="6">
    <location>
        <begin position="159"/>
        <end position="185"/>
    </location>
</feature>
<feature type="transmembrane region" description="Helical" evidence="6">
    <location>
        <begin position="295"/>
        <end position="315"/>
    </location>
</feature>
<dbReference type="InterPro" id="IPR011701">
    <property type="entry name" value="MFS"/>
</dbReference>
<gene>
    <name evidence="8" type="ORF">BOKJ2_LOCUS4829</name>
</gene>
<dbReference type="PANTHER" id="PTHR10924:SF4">
    <property type="entry name" value="GH15861P"/>
    <property type="match status" value="1"/>
</dbReference>
<feature type="transmembrane region" description="Helical" evidence="6">
    <location>
        <begin position="387"/>
        <end position="406"/>
    </location>
</feature>
<dbReference type="GO" id="GO:0020037">
    <property type="term" value="F:heme binding"/>
    <property type="evidence" value="ECO:0007669"/>
    <property type="project" value="TreeGrafter"/>
</dbReference>
<feature type="domain" description="Major facilitator superfamily (MFS) profile" evidence="7">
    <location>
        <begin position="32"/>
        <end position="438"/>
    </location>
</feature>
<comment type="subcellular location">
    <subcellularLocation>
        <location evidence="1">Membrane</location>
        <topology evidence="1">Multi-pass membrane protein</topology>
    </subcellularLocation>
</comment>
<dbReference type="PROSITE" id="PS50850">
    <property type="entry name" value="MFS"/>
    <property type="match status" value="1"/>
</dbReference>
<sequence length="478" mass="52881">MTSQDNLQVPRDSLATTATDIQDADIRLYPKRFLILGLFVLLSASNALQWIEYSIITEIVAHYWQVPYDWIDWTSMIYMLMYAILIFPGTWFLDRFGLRVSILIAAAGNGLGSWLKVLSVAPNGFWLTFLAQTIAGASQTFILGIPSHLAATWFGSNEVSTACAAGVFGNQLGIAIGFILPPWLIENGSREAVGRDLNVMFLISAVANTIIFLMIVFFFSDQPTTPPSISAHVRAQPSEEETGFLVDLKTLSNNYGFILLLISYGINVGVFYAISTLLSQMISVYHHNVGTETGTIGLLMVVGGMVGSVCCGYMLDRFHKYKLITGLVYLLSVIGMLLVTFTIQMPLWMTFFTATFLGFFMTGYLPVGFEYGAELTYPASEGTTSGLLNFFAQIFGIAMVIGMGQVIRRISVFWCNILLSIFLFIGMGLTVLIKGELKRHNTHMSQLENAAFDNSNFATEEANSTTRTDSRTQSTNFY</sequence>
<name>A0A811KDS7_9BILA</name>
<feature type="compositionally biased region" description="Low complexity" evidence="5">
    <location>
        <begin position="464"/>
        <end position="478"/>
    </location>
</feature>
<evidence type="ECO:0000313" key="9">
    <source>
        <dbReference type="Proteomes" id="UP000614601"/>
    </source>
</evidence>
<evidence type="ECO:0000259" key="7">
    <source>
        <dbReference type="PROSITE" id="PS50850"/>
    </source>
</evidence>
<evidence type="ECO:0000256" key="1">
    <source>
        <dbReference type="ARBA" id="ARBA00004141"/>
    </source>
</evidence>
<dbReference type="Proteomes" id="UP000614601">
    <property type="component" value="Unassembled WGS sequence"/>
</dbReference>
<evidence type="ECO:0000256" key="5">
    <source>
        <dbReference type="SAM" id="MobiDB-lite"/>
    </source>
</evidence>
<dbReference type="InterPro" id="IPR036259">
    <property type="entry name" value="MFS_trans_sf"/>
</dbReference>
<keyword evidence="2 6" id="KW-0812">Transmembrane</keyword>
<feature type="transmembrane region" description="Helical" evidence="6">
    <location>
        <begin position="255"/>
        <end position="274"/>
    </location>
</feature>
<dbReference type="GO" id="GO:0016020">
    <property type="term" value="C:membrane"/>
    <property type="evidence" value="ECO:0007669"/>
    <property type="project" value="UniProtKB-SubCell"/>
</dbReference>
<feature type="region of interest" description="Disordered" evidence="5">
    <location>
        <begin position="459"/>
        <end position="478"/>
    </location>
</feature>
<evidence type="ECO:0000256" key="4">
    <source>
        <dbReference type="ARBA" id="ARBA00023136"/>
    </source>
</evidence>
<dbReference type="InterPro" id="IPR049680">
    <property type="entry name" value="FLVCR1-2_SLC49-like"/>
</dbReference>
<evidence type="ECO:0000256" key="3">
    <source>
        <dbReference type="ARBA" id="ARBA00022989"/>
    </source>
</evidence>
<dbReference type="Gene3D" id="1.20.1250.20">
    <property type="entry name" value="MFS general substrate transporter like domains"/>
    <property type="match status" value="1"/>
</dbReference>
<feature type="transmembrane region" description="Helical" evidence="6">
    <location>
        <begin position="347"/>
        <end position="367"/>
    </location>
</feature>
<dbReference type="GO" id="GO:0097037">
    <property type="term" value="P:heme export"/>
    <property type="evidence" value="ECO:0007669"/>
    <property type="project" value="TreeGrafter"/>
</dbReference>
<comment type="caution">
    <text evidence="8">The sequence shown here is derived from an EMBL/GenBank/DDBJ whole genome shotgun (WGS) entry which is preliminary data.</text>
</comment>
<dbReference type="EMBL" id="CAJFDH010000002">
    <property type="protein sequence ID" value="CAD5213028.1"/>
    <property type="molecule type" value="Genomic_DNA"/>
</dbReference>
<dbReference type="GO" id="GO:0015232">
    <property type="term" value="F:heme transmembrane transporter activity"/>
    <property type="evidence" value="ECO:0007669"/>
    <property type="project" value="TreeGrafter"/>
</dbReference>
<evidence type="ECO:0000313" key="8">
    <source>
        <dbReference type="EMBL" id="CAD5213028.1"/>
    </source>
</evidence>
<feature type="transmembrane region" description="Helical" evidence="6">
    <location>
        <begin position="197"/>
        <end position="219"/>
    </location>
</feature>
<proteinExistence type="predicted"/>
<protein>
    <recommendedName>
        <fullName evidence="7">Major facilitator superfamily (MFS) profile domain-containing protein</fullName>
    </recommendedName>
</protein>
<dbReference type="AlphaFoldDB" id="A0A811KDS7"/>
<organism evidence="8 9">
    <name type="scientific">Bursaphelenchus okinawaensis</name>
    <dbReference type="NCBI Taxonomy" id="465554"/>
    <lineage>
        <taxon>Eukaryota</taxon>
        <taxon>Metazoa</taxon>
        <taxon>Ecdysozoa</taxon>
        <taxon>Nematoda</taxon>
        <taxon>Chromadorea</taxon>
        <taxon>Rhabditida</taxon>
        <taxon>Tylenchina</taxon>
        <taxon>Tylenchomorpha</taxon>
        <taxon>Aphelenchoidea</taxon>
        <taxon>Aphelenchoididae</taxon>
        <taxon>Bursaphelenchus</taxon>
    </lineage>
</organism>
<feature type="transmembrane region" description="Helical" evidence="6">
    <location>
        <begin position="33"/>
        <end position="56"/>
    </location>
</feature>
<dbReference type="Proteomes" id="UP000783686">
    <property type="component" value="Unassembled WGS sequence"/>
</dbReference>